<dbReference type="PRINTS" id="PR00598">
    <property type="entry name" value="HTHMARR"/>
</dbReference>
<protein>
    <submittedName>
        <fullName evidence="4">MarR family winged helix-turn-helix transcriptional regulator</fullName>
    </submittedName>
</protein>
<keyword evidence="2" id="KW-0238">DNA-binding</keyword>
<evidence type="ECO:0000256" key="3">
    <source>
        <dbReference type="ARBA" id="ARBA00023163"/>
    </source>
</evidence>
<dbReference type="InterPro" id="IPR036390">
    <property type="entry name" value="WH_DNA-bd_sf"/>
</dbReference>
<name>A0A0D6IGJ2_ALCXX</name>
<dbReference type="eggNOG" id="COG1846">
    <property type="taxonomic scope" value="Bacteria"/>
</dbReference>
<sequence length="178" mass="19569">MATRTASKSATAARPAPRALKELFSYRLNRLAYVSSRIAAGLNESRYGVGPREWRIIALLGAAPDMSLNAVAREANIDKSQASRTVSELIERGLIQRSADSQDGRGVSLDLTRAGRALYEEIFPAAIERNESMLSVLSDAEREAMERMLDKLTAHALEMLNECKAEVPARRGRGVQPR</sequence>
<accession>A0A0D6IGJ2</accession>
<reference evidence="4" key="1">
    <citation type="submission" date="2022-12" db="EMBL/GenBank/DDBJ databases">
        <authorList>
            <person name="Voronina O.L."/>
            <person name="Kunda M.S."/>
            <person name="Ryzhova N."/>
            <person name="Aksenova E.I."/>
        </authorList>
    </citation>
    <scope>NUCLEOTIDE SEQUENCE</scope>
    <source>
        <strain evidence="4">SCCH136:Ach223948</strain>
    </source>
</reference>
<dbReference type="PANTHER" id="PTHR35790:SF4">
    <property type="entry name" value="HTH-TYPE TRANSCRIPTIONAL REGULATOR PCHR"/>
    <property type="match status" value="1"/>
</dbReference>
<dbReference type="PROSITE" id="PS50995">
    <property type="entry name" value="HTH_MARR_2"/>
    <property type="match status" value="1"/>
</dbReference>
<dbReference type="RefSeq" id="WP_006385515.1">
    <property type="nucleotide sequence ID" value="NZ_CABIYZ010000008.1"/>
</dbReference>
<dbReference type="PANTHER" id="PTHR35790">
    <property type="entry name" value="HTH-TYPE TRANSCRIPTIONAL REGULATOR PCHR"/>
    <property type="match status" value="1"/>
</dbReference>
<evidence type="ECO:0000313" key="4">
    <source>
        <dbReference type="EMBL" id="MCZ8404670.1"/>
    </source>
</evidence>
<dbReference type="PROSITE" id="PS01117">
    <property type="entry name" value="HTH_MARR_1"/>
    <property type="match status" value="1"/>
</dbReference>
<keyword evidence="1" id="KW-0805">Transcription regulation</keyword>
<dbReference type="InterPro" id="IPR000835">
    <property type="entry name" value="HTH_MarR-typ"/>
</dbReference>
<dbReference type="Gene3D" id="1.10.10.10">
    <property type="entry name" value="Winged helix-like DNA-binding domain superfamily/Winged helix DNA-binding domain"/>
    <property type="match status" value="1"/>
</dbReference>
<dbReference type="GO" id="GO:0003677">
    <property type="term" value="F:DNA binding"/>
    <property type="evidence" value="ECO:0007669"/>
    <property type="project" value="UniProtKB-KW"/>
</dbReference>
<gene>
    <name evidence="4" type="ORF">O9570_24640</name>
</gene>
<dbReference type="InterPro" id="IPR036388">
    <property type="entry name" value="WH-like_DNA-bd_sf"/>
</dbReference>
<accession>A0A0M7F012</accession>
<dbReference type="GeneID" id="75278706"/>
<dbReference type="AlphaFoldDB" id="A0A0D6IGJ2"/>
<comment type="caution">
    <text evidence="4">The sequence shown here is derived from an EMBL/GenBank/DDBJ whole genome shotgun (WGS) entry which is preliminary data.</text>
</comment>
<dbReference type="KEGG" id="axx:ERS451415_04868"/>
<evidence type="ECO:0000313" key="5">
    <source>
        <dbReference type="Proteomes" id="UP001141992"/>
    </source>
</evidence>
<evidence type="ECO:0000256" key="1">
    <source>
        <dbReference type="ARBA" id="ARBA00023015"/>
    </source>
</evidence>
<evidence type="ECO:0000256" key="2">
    <source>
        <dbReference type="ARBA" id="ARBA00023125"/>
    </source>
</evidence>
<dbReference type="SMART" id="SM00347">
    <property type="entry name" value="HTH_MARR"/>
    <property type="match status" value="1"/>
</dbReference>
<dbReference type="SUPFAM" id="SSF46785">
    <property type="entry name" value="Winged helix' DNA-binding domain"/>
    <property type="match status" value="1"/>
</dbReference>
<proteinExistence type="predicted"/>
<dbReference type="Pfam" id="PF12802">
    <property type="entry name" value="MarR_2"/>
    <property type="match status" value="1"/>
</dbReference>
<dbReference type="GO" id="GO:0003700">
    <property type="term" value="F:DNA-binding transcription factor activity"/>
    <property type="evidence" value="ECO:0007669"/>
    <property type="project" value="InterPro"/>
</dbReference>
<dbReference type="Proteomes" id="UP001141992">
    <property type="component" value="Unassembled WGS sequence"/>
</dbReference>
<dbReference type="InterPro" id="IPR052067">
    <property type="entry name" value="Metal_resp_HTH_trans_reg"/>
</dbReference>
<organism evidence="4 5">
    <name type="scientific">Alcaligenes xylosoxydans xylosoxydans</name>
    <name type="common">Achromobacter xylosoxidans</name>
    <dbReference type="NCBI Taxonomy" id="85698"/>
    <lineage>
        <taxon>Bacteria</taxon>
        <taxon>Pseudomonadati</taxon>
        <taxon>Pseudomonadota</taxon>
        <taxon>Betaproteobacteria</taxon>
        <taxon>Burkholderiales</taxon>
        <taxon>Alcaligenaceae</taxon>
        <taxon>Achromobacter</taxon>
    </lineage>
</organism>
<keyword evidence="3" id="KW-0804">Transcription</keyword>
<dbReference type="EMBL" id="JAPZVI010000027">
    <property type="protein sequence ID" value="MCZ8404670.1"/>
    <property type="molecule type" value="Genomic_DNA"/>
</dbReference>
<dbReference type="InterPro" id="IPR023187">
    <property type="entry name" value="Tscrpt_reg_MarR-type_CS"/>
</dbReference>